<keyword evidence="3" id="KW-1185">Reference proteome</keyword>
<name>A0A1C3W261_9HYPH</name>
<dbReference type="RefSeq" id="WP_075855826.1">
    <property type="nucleotide sequence ID" value="NZ_FMAC01000010.1"/>
</dbReference>
<evidence type="ECO:0000313" key="3">
    <source>
        <dbReference type="Proteomes" id="UP000186228"/>
    </source>
</evidence>
<dbReference type="GO" id="GO:0016757">
    <property type="term" value="F:glycosyltransferase activity"/>
    <property type="evidence" value="ECO:0007669"/>
    <property type="project" value="InterPro"/>
</dbReference>
<dbReference type="AlphaFoldDB" id="A0A1C3W261"/>
<dbReference type="EMBL" id="FMAC01000010">
    <property type="protein sequence ID" value="SCB33975.1"/>
    <property type="molecule type" value="Genomic_DNA"/>
</dbReference>
<keyword evidence="2" id="KW-0808">Transferase</keyword>
<dbReference type="STRING" id="52131.GA0061100_11084"/>
<dbReference type="InterPro" id="IPR001296">
    <property type="entry name" value="Glyco_trans_1"/>
</dbReference>
<proteinExistence type="predicted"/>
<feature type="domain" description="Glycosyl transferase family 1" evidence="1">
    <location>
        <begin position="634"/>
        <end position="692"/>
    </location>
</feature>
<organism evidence="2 3">
    <name type="scientific">Rhizobium hainanense</name>
    <dbReference type="NCBI Taxonomy" id="52131"/>
    <lineage>
        <taxon>Bacteria</taxon>
        <taxon>Pseudomonadati</taxon>
        <taxon>Pseudomonadota</taxon>
        <taxon>Alphaproteobacteria</taxon>
        <taxon>Hyphomicrobiales</taxon>
        <taxon>Rhizobiaceae</taxon>
        <taxon>Rhizobium/Agrobacterium group</taxon>
        <taxon>Rhizobium</taxon>
    </lineage>
</organism>
<sequence>MSKQQRKILGYLDSVTENYITGWLLDVADHNHSLQIELFVGDQYLGQWFSGYFREDLYLAGFGNGCHGFKVFLTEPISPADVQSSMEIFVPGSKPIWLHVKDGEFFPNEAMGLRKQPEFKKFYDKILTYICNINERAIENTNSIFTEQPHTLTNWIANRHVNGGGSIFDDFDFTNFIQRKHNKTENKIDFYEWFTSEYLSYYPRDVAVPLTPKDIRSILELVEKKRQPVRTTYKKTTARLERFLRNIPFRKTTQAYWWIAEGGRGLRLPEICANPQDVALLRRRIRFLGTSLPVNRFIIIFSMKHLGVNPLRLLFHSTRVDVYIWIFLLSCQNFFLLRYLPEGGLRELISELKESPRKMARTLTRVQSWGKSVPNTTILDVFTVILERLDSHILVDKQVKSNSNFNVNLQIIGPFSKVLGLSESCRRLGDLIEKNVDANCTLTDYHIGNLSTSLEVEYNKEIKKSDINIIHINAEEVPEFYIRYGEKIKNSYNILYPYWELETLSSIHLPGIKLVDEIWAASDFITQSFKKAKANVFRIGLPPASFKRQHPTERNSQEFVFLSTFDALSWPQRKNAAAVIEAFMHAFEIEVPVKLLVKCQNTDKINQPEQKAEWGKIVDRCQSDSRIRLLDQTIDRSEQEHLLSSSSCLVSLHRAEGLGIDILDCLANGIPVIATAYSGNMDICNHNNCWLVDYSMVAVNKSNYAFVEEGHVWAEVDLQSAVKAFRGVFFEPIAREQKAARAIHDVAAIASTDAIASKIIERLRYLSKLQKP</sequence>
<reference evidence="3" key="1">
    <citation type="submission" date="2016-08" db="EMBL/GenBank/DDBJ databases">
        <authorList>
            <person name="Varghese N."/>
            <person name="Submissions Spin"/>
        </authorList>
    </citation>
    <scope>NUCLEOTIDE SEQUENCE [LARGE SCALE GENOMIC DNA]</scope>
    <source>
        <strain evidence="3">CCBAU 57015</strain>
    </source>
</reference>
<gene>
    <name evidence="2" type="ORF">GA0061100_11084</name>
</gene>
<dbReference type="PANTHER" id="PTHR46656">
    <property type="entry name" value="PUTATIVE-RELATED"/>
    <property type="match status" value="1"/>
</dbReference>
<dbReference type="Pfam" id="PF00534">
    <property type="entry name" value="Glycos_transf_1"/>
    <property type="match status" value="1"/>
</dbReference>
<dbReference type="SUPFAM" id="SSF53756">
    <property type="entry name" value="UDP-Glycosyltransferase/glycogen phosphorylase"/>
    <property type="match status" value="1"/>
</dbReference>
<dbReference type="PANTHER" id="PTHR46656:SF3">
    <property type="entry name" value="PUTATIVE-RELATED"/>
    <property type="match status" value="1"/>
</dbReference>
<accession>A0A1C3W261</accession>
<evidence type="ECO:0000259" key="1">
    <source>
        <dbReference type="Pfam" id="PF00534"/>
    </source>
</evidence>
<dbReference type="CDD" id="cd01635">
    <property type="entry name" value="Glycosyltransferase_GTB-type"/>
    <property type="match status" value="1"/>
</dbReference>
<dbReference type="Proteomes" id="UP000186228">
    <property type="component" value="Unassembled WGS sequence"/>
</dbReference>
<evidence type="ECO:0000313" key="2">
    <source>
        <dbReference type="EMBL" id="SCB33975.1"/>
    </source>
</evidence>
<dbReference type="OrthoDB" id="118340at2"/>
<dbReference type="Gene3D" id="3.40.50.2000">
    <property type="entry name" value="Glycogen Phosphorylase B"/>
    <property type="match status" value="1"/>
</dbReference>
<protein>
    <submittedName>
        <fullName evidence="2">Glycosyltransferase involved in cell wall bisynthesis</fullName>
    </submittedName>
</protein>